<comment type="caution">
    <text evidence="20">The sequence shown here is derived from an EMBL/GenBank/DDBJ whole genome shotgun (WGS) entry which is preliminary data.</text>
</comment>
<dbReference type="Gene3D" id="3.30.200.20">
    <property type="entry name" value="Phosphorylase Kinase, domain 1"/>
    <property type="match status" value="1"/>
</dbReference>
<dbReference type="PROSITE" id="PS00108">
    <property type="entry name" value="PROTEIN_KINASE_ST"/>
    <property type="match status" value="1"/>
</dbReference>
<dbReference type="SMART" id="SM00181">
    <property type="entry name" value="EGF"/>
    <property type="match status" value="2"/>
</dbReference>
<dbReference type="Pfam" id="PF07645">
    <property type="entry name" value="EGF_CA"/>
    <property type="match status" value="1"/>
</dbReference>
<accession>A0AAD8JAV5</accession>
<evidence type="ECO:0000256" key="11">
    <source>
        <dbReference type="ARBA" id="ARBA00022989"/>
    </source>
</evidence>
<dbReference type="InterPro" id="IPR049883">
    <property type="entry name" value="NOTCH1_EGF-like"/>
</dbReference>
<comment type="subcellular location">
    <subcellularLocation>
        <location evidence="1">Membrane</location>
        <topology evidence="1">Single-pass type I membrane protein</topology>
    </subcellularLocation>
</comment>
<dbReference type="InterPro" id="IPR011009">
    <property type="entry name" value="Kinase-like_dom_sf"/>
</dbReference>
<dbReference type="SMART" id="SM00179">
    <property type="entry name" value="EGF_CA"/>
    <property type="match status" value="1"/>
</dbReference>
<name>A0AAD8JAV5_9APIA</name>
<dbReference type="InterPro" id="IPR045274">
    <property type="entry name" value="WAK-like"/>
</dbReference>
<dbReference type="EMBL" id="JAUIZM010000001">
    <property type="protein sequence ID" value="KAK1400897.1"/>
    <property type="molecule type" value="Genomic_DNA"/>
</dbReference>
<feature type="domain" description="EGF-like" evidence="19">
    <location>
        <begin position="150"/>
        <end position="189"/>
    </location>
</feature>
<proteinExistence type="predicted"/>
<dbReference type="GO" id="GO:0005524">
    <property type="term" value="F:ATP binding"/>
    <property type="evidence" value="ECO:0007669"/>
    <property type="project" value="UniProtKB-KW"/>
</dbReference>
<feature type="transmembrane region" description="Helical" evidence="17">
    <location>
        <begin position="199"/>
        <end position="222"/>
    </location>
</feature>
<evidence type="ECO:0000256" key="7">
    <source>
        <dbReference type="ARBA" id="ARBA00022737"/>
    </source>
</evidence>
<evidence type="ECO:0000256" key="2">
    <source>
        <dbReference type="ARBA" id="ARBA00022527"/>
    </source>
</evidence>
<evidence type="ECO:0000256" key="16">
    <source>
        <dbReference type="PROSITE-ProRule" id="PRU00076"/>
    </source>
</evidence>
<reference evidence="20" key="2">
    <citation type="submission" date="2023-05" db="EMBL/GenBank/DDBJ databases">
        <authorList>
            <person name="Schelkunov M.I."/>
        </authorList>
    </citation>
    <scope>NUCLEOTIDE SEQUENCE</scope>
    <source>
        <strain evidence="20">Hsosn_3</strain>
        <tissue evidence="20">Leaf</tissue>
    </source>
</reference>
<dbReference type="InterPro" id="IPR001881">
    <property type="entry name" value="EGF-like_Ca-bd_dom"/>
</dbReference>
<evidence type="ECO:0000256" key="6">
    <source>
        <dbReference type="ARBA" id="ARBA00022729"/>
    </source>
</evidence>
<organism evidence="20 21">
    <name type="scientific">Heracleum sosnowskyi</name>
    <dbReference type="NCBI Taxonomy" id="360622"/>
    <lineage>
        <taxon>Eukaryota</taxon>
        <taxon>Viridiplantae</taxon>
        <taxon>Streptophyta</taxon>
        <taxon>Embryophyta</taxon>
        <taxon>Tracheophyta</taxon>
        <taxon>Spermatophyta</taxon>
        <taxon>Magnoliopsida</taxon>
        <taxon>eudicotyledons</taxon>
        <taxon>Gunneridae</taxon>
        <taxon>Pentapetalae</taxon>
        <taxon>asterids</taxon>
        <taxon>campanulids</taxon>
        <taxon>Apiales</taxon>
        <taxon>Apiaceae</taxon>
        <taxon>Apioideae</taxon>
        <taxon>apioid superclade</taxon>
        <taxon>Tordylieae</taxon>
        <taxon>Tordyliinae</taxon>
        <taxon>Heracleum</taxon>
    </lineage>
</organism>
<keyword evidence="8" id="KW-0547">Nucleotide-binding</keyword>
<dbReference type="GO" id="GO:0005886">
    <property type="term" value="C:plasma membrane"/>
    <property type="evidence" value="ECO:0007669"/>
    <property type="project" value="TreeGrafter"/>
</dbReference>
<dbReference type="InterPro" id="IPR000152">
    <property type="entry name" value="EGF-type_Asp/Asn_hydroxyl_site"/>
</dbReference>
<dbReference type="PROSITE" id="PS50011">
    <property type="entry name" value="PROTEIN_KINASE_DOM"/>
    <property type="match status" value="1"/>
</dbReference>
<evidence type="ECO:0000256" key="10">
    <source>
        <dbReference type="ARBA" id="ARBA00022840"/>
    </source>
</evidence>
<dbReference type="InterPro" id="IPR008271">
    <property type="entry name" value="Ser/Thr_kinase_AS"/>
</dbReference>
<dbReference type="GO" id="GO:0005509">
    <property type="term" value="F:calcium ion binding"/>
    <property type="evidence" value="ECO:0007669"/>
    <property type="project" value="InterPro"/>
</dbReference>
<dbReference type="Gene3D" id="2.10.25.10">
    <property type="entry name" value="Laminin"/>
    <property type="match status" value="2"/>
</dbReference>
<dbReference type="InterPro" id="IPR000719">
    <property type="entry name" value="Prot_kinase_dom"/>
</dbReference>
<dbReference type="Pfam" id="PF00069">
    <property type="entry name" value="Pkinase"/>
    <property type="match status" value="1"/>
</dbReference>
<dbReference type="PANTHER" id="PTHR27005:SF515">
    <property type="entry name" value="WALL-ASSOCIATED RECEPTOR KINASE-LIKE 10-RELATED"/>
    <property type="match status" value="1"/>
</dbReference>
<evidence type="ECO:0000313" key="20">
    <source>
        <dbReference type="EMBL" id="KAK1400897.1"/>
    </source>
</evidence>
<keyword evidence="2" id="KW-0723">Serine/threonine-protein kinase</keyword>
<feature type="domain" description="Protein kinase" evidence="18">
    <location>
        <begin position="275"/>
        <end position="444"/>
    </location>
</feature>
<comment type="catalytic activity">
    <reaction evidence="14">
        <text>L-seryl-[protein] + ATP = O-phospho-L-seryl-[protein] + ADP + H(+)</text>
        <dbReference type="Rhea" id="RHEA:17989"/>
        <dbReference type="Rhea" id="RHEA-COMP:9863"/>
        <dbReference type="Rhea" id="RHEA-COMP:11604"/>
        <dbReference type="ChEBI" id="CHEBI:15378"/>
        <dbReference type="ChEBI" id="CHEBI:29999"/>
        <dbReference type="ChEBI" id="CHEBI:30616"/>
        <dbReference type="ChEBI" id="CHEBI:83421"/>
        <dbReference type="ChEBI" id="CHEBI:456216"/>
    </reaction>
</comment>
<gene>
    <name evidence="20" type="ORF">POM88_000502</name>
</gene>
<dbReference type="InterPro" id="IPR018097">
    <property type="entry name" value="EGF_Ca-bd_CS"/>
</dbReference>
<protein>
    <submittedName>
        <fullName evidence="20">Wall-associated receptor kinase-like 2</fullName>
    </submittedName>
</protein>
<evidence type="ECO:0000256" key="12">
    <source>
        <dbReference type="ARBA" id="ARBA00023136"/>
    </source>
</evidence>
<keyword evidence="9 20" id="KW-0418">Kinase</keyword>
<sequence>MGCNNLAFMTKMGSNVGGCISFCNRTGEDNSCYGINCCQSTIPPYLWNFSTSLTTINPSTDTRGCKYAFIADQSWFMNLPNIYNVREREQVPAVLNWKLEDFCFSFGSSTNDTRHNSSVCGINTECTNQSLCACKKGYEGNPYLPHGCRDINECAINKHYCQQICHNLPGNYTCSCKHGYEAFGSYSCMDAANVKKASIILAIATCGGLGVLLLLAGTWWLCKVIEGRKIRKLKAKNFERNGGLLLHQQVSSSEGNVDTTKLFTSKELEMATDHYNKDRILGQGGQGTVYKGMLTDGRIVAVKKSKIEDESKQEQFINEVVLLSMINHRNIVKLHGCFLETDVPLLVYEFIPNGTLYEYIHDHNEDFPLTWDIRVRVAIEIAGALFFLHSAASVPIYHRDIKSANILLDEKYRAKMADFGTSKSIAIDQTHLTLQQEYKVHLVT</sequence>
<evidence type="ECO:0000256" key="5">
    <source>
        <dbReference type="ARBA" id="ARBA00022692"/>
    </source>
</evidence>
<dbReference type="SUPFAM" id="SSF56112">
    <property type="entry name" value="Protein kinase-like (PK-like)"/>
    <property type="match status" value="1"/>
</dbReference>
<keyword evidence="7" id="KW-0677">Repeat</keyword>
<keyword evidence="21" id="KW-1185">Reference proteome</keyword>
<evidence type="ECO:0000313" key="21">
    <source>
        <dbReference type="Proteomes" id="UP001237642"/>
    </source>
</evidence>
<dbReference type="FunFam" id="2.10.25.10:FF:000038">
    <property type="entry name" value="Fibrillin 2"/>
    <property type="match status" value="1"/>
</dbReference>
<dbReference type="Proteomes" id="UP001237642">
    <property type="component" value="Unassembled WGS sequence"/>
</dbReference>
<evidence type="ECO:0000256" key="17">
    <source>
        <dbReference type="SAM" id="Phobius"/>
    </source>
</evidence>
<dbReference type="SMART" id="SM00220">
    <property type="entry name" value="S_TKc"/>
    <property type="match status" value="1"/>
</dbReference>
<evidence type="ECO:0000256" key="8">
    <source>
        <dbReference type="ARBA" id="ARBA00022741"/>
    </source>
</evidence>
<dbReference type="PANTHER" id="PTHR27005">
    <property type="entry name" value="WALL-ASSOCIATED RECEPTOR KINASE-LIKE 21"/>
    <property type="match status" value="1"/>
</dbReference>
<dbReference type="PROSITE" id="PS01186">
    <property type="entry name" value="EGF_2"/>
    <property type="match status" value="1"/>
</dbReference>
<dbReference type="FunFam" id="3.30.200.20:FF:000043">
    <property type="entry name" value="Wall-associated receptor kinase 2"/>
    <property type="match status" value="1"/>
</dbReference>
<dbReference type="GO" id="GO:0004674">
    <property type="term" value="F:protein serine/threonine kinase activity"/>
    <property type="evidence" value="ECO:0007669"/>
    <property type="project" value="UniProtKB-KW"/>
</dbReference>
<dbReference type="PROSITE" id="PS01187">
    <property type="entry name" value="EGF_CA"/>
    <property type="match status" value="1"/>
</dbReference>
<keyword evidence="13" id="KW-1015">Disulfide bond</keyword>
<reference evidence="20" key="1">
    <citation type="submission" date="2023-02" db="EMBL/GenBank/DDBJ databases">
        <title>Genome of toxic invasive species Heracleum sosnowskyi carries increased number of genes despite the absence of recent whole-genome duplications.</title>
        <authorList>
            <person name="Schelkunov M."/>
            <person name="Shtratnikova V."/>
            <person name="Makarenko M."/>
            <person name="Klepikova A."/>
            <person name="Omelchenko D."/>
            <person name="Novikova G."/>
            <person name="Obukhova E."/>
            <person name="Bogdanov V."/>
            <person name="Penin A."/>
            <person name="Logacheva M."/>
        </authorList>
    </citation>
    <scope>NUCLEOTIDE SEQUENCE</scope>
    <source>
        <strain evidence="20">Hsosn_3</strain>
        <tissue evidence="20">Leaf</tissue>
    </source>
</reference>
<keyword evidence="5 17" id="KW-0812">Transmembrane</keyword>
<dbReference type="GO" id="GO:0007166">
    <property type="term" value="P:cell surface receptor signaling pathway"/>
    <property type="evidence" value="ECO:0007669"/>
    <property type="project" value="InterPro"/>
</dbReference>
<dbReference type="SUPFAM" id="SSF57196">
    <property type="entry name" value="EGF/Laminin"/>
    <property type="match status" value="1"/>
</dbReference>
<dbReference type="AlphaFoldDB" id="A0AAD8JAV5"/>
<evidence type="ECO:0000256" key="15">
    <source>
        <dbReference type="ARBA" id="ARBA00047951"/>
    </source>
</evidence>
<evidence type="ECO:0000256" key="14">
    <source>
        <dbReference type="ARBA" id="ARBA00047558"/>
    </source>
</evidence>
<keyword evidence="10" id="KW-0067">ATP-binding</keyword>
<keyword evidence="3 16" id="KW-0245">EGF-like domain</keyword>
<keyword evidence="12 17" id="KW-0472">Membrane</keyword>
<keyword evidence="20" id="KW-0675">Receptor</keyword>
<keyword evidence="4" id="KW-0808">Transferase</keyword>
<evidence type="ECO:0000259" key="19">
    <source>
        <dbReference type="PROSITE" id="PS50026"/>
    </source>
</evidence>
<evidence type="ECO:0000256" key="13">
    <source>
        <dbReference type="ARBA" id="ARBA00023157"/>
    </source>
</evidence>
<evidence type="ECO:0000256" key="9">
    <source>
        <dbReference type="ARBA" id="ARBA00022777"/>
    </source>
</evidence>
<comment type="catalytic activity">
    <reaction evidence="15">
        <text>L-threonyl-[protein] + ATP = O-phospho-L-threonyl-[protein] + ADP + H(+)</text>
        <dbReference type="Rhea" id="RHEA:46608"/>
        <dbReference type="Rhea" id="RHEA-COMP:11060"/>
        <dbReference type="Rhea" id="RHEA-COMP:11605"/>
        <dbReference type="ChEBI" id="CHEBI:15378"/>
        <dbReference type="ChEBI" id="CHEBI:30013"/>
        <dbReference type="ChEBI" id="CHEBI:30616"/>
        <dbReference type="ChEBI" id="CHEBI:61977"/>
        <dbReference type="ChEBI" id="CHEBI:456216"/>
    </reaction>
</comment>
<keyword evidence="11 17" id="KW-1133">Transmembrane helix</keyword>
<dbReference type="PROSITE" id="PS50026">
    <property type="entry name" value="EGF_3"/>
    <property type="match status" value="1"/>
</dbReference>
<evidence type="ECO:0000256" key="3">
    <source>
        <dbReference type="ARBA" id="ARBA00022536"/>
    </source>
</evidence>
<evidence type="ECO:0000256" key="1">
    <source>
        <dbReference type="ARBA" id="ARBA00004479"/>
    </source>
</evidence>
<dbReference type="InterPro" id="IPR000742">
    <property type="entry name" value="EGF"/>
</dbReference>
<evidence type="ECO:0000259" key="18">
    <source>
        <dbReference type="PROSITE" id="PS50011"/>
    </source>
</evidence>
<dbReference type="CDD" id="cd00054">
    <property type="entry name" value="EGF_CA"/>
    <property type="match status" value="1"/>
</dbReference>
<keyword evidence="6" id="KW-0732">Signal</keyword>
<dbReference type="PROSITE" id="PS00010">
    <property type="entry name" value="ASX_HYDROXYL"/>
    <property type="match status" value="1"/>
</dbReference>
<evidence type="ECO:0000256" key="4">
    <source>
        <dbReference type="ARBA" id="ARBA00022679"/>
    </source>
</evidence>
<comment type="caution">
    <text evidence="16">Lacks conserved residue(s) required for the propagation of feature annotation.</text>
</comment>
<dbReference type="Gene3D" id="1.10.510.10">
    <property type="entry name" value="Transferase(Phosphotransferase) domain 1"/>
    <property type="match status" value="1"/>
</dbReference>